<keyword evidence="2" id="KW-1185">Reference proteome</keyword>
<dbReference type="AlphaFoldDB" id="A0A074W764"/>
<dbReference type="EMBL" id="KL584726">
    <property type="protein sequence ID" value="KEQ68698.1"/>
    <property type="molecule type" value="Genomic_DNA"/>
</dbReference>
<dbReference type="STRING" id="1043004.A0A074W764"/>
<dbReference type="RefSeq" id="XP_013422917.1">
    <property type="nucleotide sequence ID" value="XM_013567463.1"/>
</dbReference>
<dbReference type="GeneID" id="25412544"/>
<dbReference type="Proteomes" id="UP000027730">
    <property type="component" value="Unassembled WGS sequence"/>
</dbReference>
<evidence type="ECO:0000313" key="2">
    <source>
        <dbReference type="Proteomes" id="UP000027730"/>
    </source>
</evidence>
<reference evidence="1 2" key="1">
    <citation type="journal article" date="2014" name="BMC Genomics">
        <title>Genome sequencing of four Aureobasidium pullulans varieties: biotechnological potential, stress tolerance, and description of new species.</title>
        <authorList>
            <person name="Gostin Ar C."/>
            <person name="Ohm R.A."/>
            <person name="Kogej T."/>
            <person name="Sonjak S."/>
            <person name="Turk M."/>
            <person name="Zajc J."/>
            <person name="Zalar P."/>
            <person name="Grube M."/>
            <person name="Sun H."/>
            <person name="Han J."/>
            <person name="Sharma A."/>
            <person name="Chiniquy J."/>
            <person name="Ngan C.Y."/>
            <person name="Lipzen A."/>
            <person name="Barry K."/>
            <person name="Grigoriev I.V."/>
            <person name="Gunde-Cimerman N."/>
        </authorList>
    </citation>
    <scope>NUCLEOTIDE SEQUENCE [LARGE SCALE GENOMIC DNA]</scope>
    <source>
        <strain evidence="1 2">CBS 147.97</strain>
    </source>
</reference>
<proteinExistence type="predicted"/>
<accession>A0A074W764</accession>
<protein>
    <submittedName>
        <fullName evidence="1">Uncharacterized protein</fullName>
    </submittedName>
</protein>
<dbReference type="OrthoDB" id="4475584at2759"/>
<sequence length="406" mass="45746">MTYTEVTPRHLVDERTCQRHLLNNQPALLHFRYQMVPWIESNDCKSIFGPAIMTLARDSKIVSECISVCVSMKDKSLDLPTATTAGLSMPPRLLERLVREDAFTSDVGSALLSIGSVFYTPPSEWANIVSVCEAHLPESVISSAGFELTPEPLKSLLRLQLKVDLAVCIVIDEPPSASLIIPSVDMVLNDIDDSLASYDRCLCCLALSLRLIHFEIIPMLSGFHESSLQPVGSHVSQWDRWFELWHRCMSWFQDRPRKMKPVLESSDEISHPEQPFPVDVYTSATSLQANLTMHISAVVLLSQKPRLTNATSTFQRLGSRSWHIQKMARMLVGNHFKEQWDPIVIAALLFSAKEMSHSSQQEALLPCFDEILNATKIPMAEEIANLRARWQSIQQDDPPSLSHGYH</sequence>
<dbReference type="HOGENOM" id="CLU_008719_6_0_1"/>
<evidence type="ECO:0000313" key="1">
    <source>
        <dbReference type="EMBL" id="KEQ68698.1"/>
    </source>
</evidence>
<gene>
    <name evidence="1" type="ORF">M436DRAFT_57793</name>
</gene>
<name>A0A074W764_9PEZI</name>
<organism evidence="1 2">
    <name type="scientific">Aureobasidium namibiae CBS 147.97</name>
    <dbReference type="NCBI Taxonomy" id="1043004"/>
    <lineage>
        <taxon>Eukaryota</taxon>
        <taxon>Fungi</taxon>
        <taxon>Dikarya</taxon>
        <taxon>Ascomycota</taxon>
        <taxon>Pezizomycotina</taxon>
        <taxon>Dothideomycetes</taxon>
        <taxon>Dothideomycetidae</taxon>
        <taxon>Dothideales</taxon>
        <taxon>Saccotheciaceae</taxon>
        <taxon>Aureobasidium</taxon>
    </lineage>
</organism>